<dbReference type="GO" id="GO:0005737">
    <property type="term" value="C:cytoplasm"/>
    <property type="evidence" value="ECO:0007669"/>
    <property type="project" value="UniProtKB-SubCell"/>
</dbReference>
<sequence length="496" mass="57520">MASGVLENLKEEVNCPICLELLKKPMCLDCGHSFCQACITANNKEPMTGQEGESHCPVCRLSYQPENLRPSRHLANIVETLREVKLSPEKKQKRDLCVHHGEKLLLFCKEDEKIICWVCERSQEHRGHHTFLMEEVAQEYKEKLQEALKRLKAEQQKAEKLGTDLEEQRTTWKDLIDKDSQSVQDCFKNVRGILDSEEQKELNILKQEETDVLNDLAQTECELVQQSQLLEDLISDLEHRLQGSTLEMMQDVHGIMERSRTFSLKTLTPKTLSKEQRRVFQAPDWQQILQVFNRLTELRRYWAHVTLEYPMAIGNTHISEDKKQVAAHFRLTRGFLYGNDIEDHGVLGSPLITSGKHYWEVDVSNKYSWSLGVYSGKRPDLNTREFVIQDDCKHVCSRYQPKFGYWVIGLQNRFDYKAFVNSASSDASTLTLFLTVHPRRVGVFLDYSARTVSFCNVTNHGTLIYKFSSCSFPQEIFPYFNPMKRRRPLKLCSPSS</sequence>
<dbReference type="OrthoDB" id="654191at2759"/>
<evidence type="ECO:0000256" key="5">
    <source>
        <dbReference type="ARBA" id="ARBA00022833"/>
    </source>
</evidence>
<name>A0A7J8EVJ9_MOLMO</name>
<dbReference type="InterPro" id="IPR003877">
    <property type="entry name" value="SPRY_dom"/>
</dbReference>
<evidence type="ECO:0000256" key="6">
    <source>
        <dbReference type="ARBA" id="ARBA00023054"/>
    </source>
</evidence>
<keyword evidence="5" id="KW-0862">Zinc</keyword>
<dbReference type="InterPro" id="IPR050143">
    <property type="entry name" value="TRIM/RBCC"/>
</dbReference>
<dbReference type="SMART" id="SM00184">
    <property type="entry name" value="RING"/>
    <property type="match status" value="1"/>
</dbReference>
<dbReference type="GO" id="GO:0008270">
    <property type="term" value="F:zinc ion binding"/>
    <property type="evidence" value="ECO:0007669"/>
    <property type="project" value="UniProtKB-KW"/>
</dbReference>
<gene>
    <name evidence="12" type="ORF">HJG59_018748</name>
</gene>
<dbReference type="AlphaFoldDB" id="A0A7J8EVJ9"/>
<dbReference type="PROSITE" id="PS50119">
    <property type="entry name" value="ZF_BBOX"/>
    <property type="match status" value="1"/>
</dbReference>
<dbReference type="Pfam" id="PF13445">
    <property type="entry name" value="zf-RING_UBOX"/>
    <property type="match status" value="1"/>
</dbReference>
<dbReference type="FunFam" id="3.30.160.60:FF:000386">
    <property type="entry name" value="Tripartite motif-containing 5 (Predicted)"/>
    <property type="match status" value="1"/>
</dbReference>
<dbReference type="CDD" id="cd15822">
    <property type="entry name" value="SPRY_PRY_TRIM5"/>
    <property type="match status" value="1"/>
</dbReference>
<dbReference type="InterPro" id="IPR001870">
    <property type="entry name" value="B30.2/SPRY"/>
</dbReference>
<evidence type="ECO:0000313" key="13">
    <source>
        <dbReference type="Proteomes" id="UP000550707"/>
    </source>
</evidence>
<dbReference type="CDD" id="cd16591">
    <property type="entry name" value="RING-HC_TRIM5-like_C-IV"/>
    <property type="match status" value="1"/>
</dbReference>
<keyword evidence="3" id="KW-0479">Metal-binding</keyword>
<dbReference type="PROSITE" id="PS00518">
    <property type="entry name" value="ZF_RING_1"/>
    <property type="match status" value="1"/>
</dbReference>
<dbReference type="Gene3D" id="2.60.120.920">
    <property type="match status" value="1"/>
</dbReference>
<dbReference type="SUPFAM" id="SSF57850">
    <property type="entry name" value="RING/U-box"/>
    <property type="match status" value="1"/>
</dbReference>
<dbReference type="PRINTS" id="PR01407">
    <property type="entry name" value="BUTYPHLNCDUF"/>
</dbReference>
<comment type="caution">
    <text evidence="12">The sequence shown here is derived from an EMBL/GenBank/DDBJ whole genome shotgun (WGS) entry which is preliminary data.</text>
</comment>
<protein>
    <submittedName>
        <fullName evidence="12">Tripartite motif containing 22</fullName>
    </submittedName>
</protein>
<comment type="subcellular location">
    <subcellularLocation>
        <location evidence="1">Cytoplasm</location>
    </subcellularLocation>
</comment>
<dbReference type="EMBL" id="JACASF010000013">
    <property type="protein sequence ID" value="KAF6439351.1"/>
    <property type="molecule type" value="Genomic_DNA"/>
</dbReference>
<accession>A0A7J8EVJ9</accession>
<dbReference type="Proteomes" id="UP000550707">
    <property type="component" value="Unassembled WGS sequence"/>
</dbReference>
<evidence type="ECO:0000259" key="10">
    <source>
        <dbReference type="PROSITE" id="PS50119"/>
    </source>
</evidence>
<evidence type="ECO:0000256" key="2">
    <source>
        <dbReference type="ARBA" id="ARBA00022490"/>
    </source>
</evidence>
<dbReference type="InterPro" id="IPR001841">
    <property type="entry name" value="Znf_RING"/>
</dbReference>
<dbReference type="PROSITE" id="PS50089">
    <property type="entry name" value="ZF_RING_2"/>
    <property type="match status" value="1"/>
</dbReference>
<evidence type="ECO:0000256" key="8">
    <source>
        <dbReference type="SAM" id="Coils"/>
    </source>
</evidence>
<feature type="coiled-coil region" evidence="8">
    <location>
        <begin position="134"/>
        <end position="171"/>
    </location>
</feature>
<dbReference type="PROSITE" id="PS50188">
    <property type="entry name" value="B302_SPRY"/>
    <property type="match status" value="1"/>
</dbReference>
<evidence type="ECO:0000256" key="7">
    <source>
        <dbReference type="PROSITE-ProRule" id="PRU00024"/>
    </source>
</evidence>
<keyword evidence="4 7" id="KW-0863">Zinc-finger</keyword>
<evidence type="ECO:0000256" key="3">
    <source>
        <dbReference type="ARBA" id="ARBA00022723"/>
    </source>
</evidence>
<evidence type="ECO:0000256" key="1">
    <source>
        <dbReference type="ARBA" id="ARBA00004496"/>
    </source>
</evidence>
<keyword evidence="6 8" id="KW-0175">Coiled coil</keyword>
<dbReference type="SMART" id="SM00449">
    <property type="entry name" value="SPRY"/>
    <property type="match status" value="1"/>
</dbReference>
<evidence type="ECO:0000259" key="9">
    <source>
        <dbReference type="PROSITE" id="PS50089"/>
    </source>
</evidence>
<feature type="domain" description="B30.2/SPRY" evidence="11">
    <location>
        <begin position="284"/>
        <end position="496"/>
    </location>
</feature>
<dbReference type="Gene3D" id="3.30.40.10">
    <property type="entry name" value="Zinc/RING finger domain, C3HC4 (zinc finger)"/>
    <property type="match status" value="1"/>
</dbReference>
<proteinExistence type="predicted"/>
<dbReference type="PANTHER" id="PTHR24103">
    <property type="entry name" value="E3 UBIQUITIN-PROTEIN LIGASE TRIM"/>
    <property type="match status" value="1"/>
</dbReference>
<dbReference type="CDD" id="cd19761">
    <property type="entry name" value="Bbox2_TRIM5-like"/>
    <property type="match status" value="1"/>
</dbReference>
<dbReference type="SUPFAM" id="SSF49899">
    <property type="entry name" value="Concanavalin A-like lectins/glucanases"/>
    <property type="match status" value="1"/>
</dbReference>
<reference evidence="12 13" key="1">
    <citation type="journal article" date="2020" name="Nature">
        <title>Six reference-quality genomes reveal evolution of bat adaptations.</title>
        <authorList>
            <person name="Jebb D."/>
            <person name="Huang Z."/>
            <person name="Pippel M."/>
            <person name="Hughes G.M."/>
            <person name="Lavrichenko K."/>
            <person name="Devanna P."/>
            <person name="Winkler S."/>
            <person name="Jermiin L.S."/>
            <person name="Skirmuntt E.C."/>
            <person name="Katzourakis A."/>
            <person name="Burkitt-Gray L."/>
            <person name="Ray D.A."/>
            <person name="Sullivan K.A.M."/>
            <person name="Roscito J.G."/>
            <person name="Kirilenko B.M."/>
            <person name="Davalos L.M."/>
            <person name="Corthals A.P."/>
            <person name="Power M.L."/>
            <person name="Jones G."/>
            <person name="Ransome R.D."/>
            <person name="Dechmann D.K.N."/>
            <person name="Locatelli A.G."/>
            <person name="Puechmaille S.J."/>
            <person name="Fedrigo O."/>
            <person name="Jarvis E.D."/>
            <person name="Hiller M."/>
            <person name="Vernes S.C."/>
            <person name="Myers E.W."/>
            <person name="Teeling E.C."/>
        </authorList>
    </citation>
    <scope>NUCLEOTIDE SEQUENCE [LARGE SCALE GENOMIC DNA]</scope>
    <source>
        <strain evidence="12">MMolMol1</strain>
        <tissue evidence="12">Muscle</tissue>
    </source>
</reference>
<dbReference type="Gene3D" id="3.30.160.60">
    <property type="entry name" value="Classic Zinc Finger"/>
    <property type="match status" value="1"/>
</dbReference>
<feature type="domain" description="RING-type" evidence="9">
    <location>
        <begin position="15"/>
        <end position="60"/>
    </location>
</feature>
<evidence type="ECO:0000256" key="4">
    <source>
        <dbReference type="ARBA" id="ARBA00022771"/>
    </source>
</evidence>
<evidence type="ECO:0000313" key="12">
    <source>
        <dbReference type="EMBL" id="KAF6439351.1"/>
    </source>
</evidence>
<dbReference type="Pfam" id="PF00643">
    <property type="entry name" value="zf-B_box"/>
    <property type="match status" value="1"/>
</dbReference>
<dbReference type="InterPro" id="IPR000315">
    <property type="entry name" value="Znf_B-box"/>
</dbReference>
<dbReference type="SMART" id="SM00336">
    <property type="entry name" value="BBOX"/>
    <property type="match status" value="1"/>
</dbReference>
<dbReference type="SUPFAM" id="SSF57845">
    <property type="entry name" value="B-box zinc-binding domain"/>
    <property type="match status" value="1"/>
</dbReference>
<feature type="domain" description="B box-type" evidence="10">
    <location>
        <begin position="92"/>
        <end position="133"/>
    </location>
</feature>
<dbReference type="InterPro" id="IPR027370">
    <property type="entry name" value="Znf-RING_euk"/>
</dbReference>
<dbReference type="InterPro" id="IPR017907">
    <property type="entry name" value="Znf_RING_CS"/>
</dbReference>
<dbReference type="Pfam" id="PF00622">
    <property type="entry name" value="SPRY"/>
    <property type="match status" value="1"/>
</dbReference>
<keyword evidence="13" id="KW-1185">Reference proteome</keyword>
<dbReference type="InterPro" id="IPR013320">
    <property type="entry name" value="ConA-like_dom_sf"/>
</dbReference>
<dbReference type="InterPro" id="IPR003879">
    <property type="entry name" value="Butyrophylin_SPRY"/>
</dbReference>
<dbReference type="FunFam" id="3.30.40.10:FF:000144">
    <property type="entry name" value="Tripartite motif-containing 5 (Predicted)"/>
    <property type="match status" value="1"/>
</dbReference>
<organism evidence="12 13">
    <name type="scientific">Molossus molossus</name>
    <name type="common">Pallas' mastiff bat</name>
    <name type="synonym">Vespertilio molossus</name>
    <dbReference type="NCBI Taxonomy" id="27622"/>
    <lineage>
        <taxon>Eukaryota</taxon>
        <taxon>Metazoa</taxon>
        <taxon>Chordata</taxon>
        <taxon>Craniata</taxon>
        <taxon>Vertebrata</taxon>
        <taxon>Euteleostomi</taxon>
        <taxon>Mammalia</taxon>
        <taxon>Eutheria</taxon>
        <taxon>Laurasiatheria</taxon>
        <taxon>Chiroptera</taxon>
        <taxon>Yangochiroptera</taxon>
        <taxon>Molossidae</taxon>
        <taxon>Molossus</taxon>
    </lineage>
</organism>
<dbReference type="InterPro" id="IPR043136">
    <property type="entry name" value="B30.2/SPRY_sf"/>
</dbReference>
<dbReference type="InterPro" id="IPR013083">
    <property type="entry name" value="Znf_RING/FYVE/PHD"/>
</dbReference>
<keyword evidence="2" id="KW-0963">Cytoplasm</keyword>
<evidence type="ECO:0000259" key="11">
    <source>
        <dbReference type="PROSITE" id="PS50188"/>
    </source>
</evidence>